<evidence type="ECO:0000256" key="5">
    <source>
        <dbReference type="ARBA" id="ARBA00022519"/>
    </source>
</evidence>
<protein>
    <recommendedName>
        <fullName evidence="2">Type II secretion system protein H</fullName>
    </recommendedName>
    <alternativeName>
        <fullName evidence="10">General secretion pathway protein H</fullName>
    </alternativeName>
</protein>
<dbReference type="AlphaFoldDB" id="A0A9X1WVM7"/>
<dbReference type="InterPro" id="IPR045584">
    <property type="entry name" value="Pilin-like"/>
</dbReference>
<dbReference type="RefSeq" id="WP_241570726.1">
    <property type="nucleotide sequence ID" value="NZ_JAKUML010000004.1"/>
</dbReference>
<dbReference type="InterPro" id="IPR022346">
    <property type="entry name" value="T2SS_GspH"/>
</dbReference>
<evidence type="ECO:0000256" key="4">
    <source>
        <dbReference type="ARBA" id="ARBA00022481"/>
    </source>
</evidence>
<evidence type="ECO:0000256" key="1">
    <source>
        <dbReference type="ARBA" id="ARBA00004377"/>
    </source>
</evidence>
<keyword evidence="5" id="KW-0997">Cell inner membrane</keyword>
<sequence length="171" mass="19467">MRKFQIGITIFEFIVTVIIIAVLSTIAIPHFKSILANLEAKKVNSTLHTLVRDSKHQAYTFKRRIGICGSSNGFNCENNSWSKKIIIFHDKNMNRILDSSEATLRAINLDLKYGELQWNGFNGSTLFFQPDTGLPRGSNGRFTYCSHSHNQHYKILVSMMGHSRTEKLQSC</sequence>
<gene>
    <name evidence="13" type="ORF">MKI79_03735</name>
</gene>
<keyword evidence="8 11" id="KW-0472">Membrane</keyword>
<evidence type="ECO:0000256" key="10">
    <source>
        <dbReference type="ARBA" id="ARBA00030775"/>
    </source>
</evidence>
<keyword evidence="4" id="KW-0488">Methylation</keyword>
<dbReference type="EMBL" id="JAKUML010000004">
    <property type="protein sequence ID" value="MCJ8146029.1"/>
    <property type="molecule type" value="Genomic_DNA"/>
</dbReference>
<feature type="domain" description="General secretion pathway GspH" evidence="12">
    <location>
        <begin position="49"/>
        <end position="161"/>
    </location>
</feature>
<dbReference type="Pfam" id="PF12019">
    <property type="entry name" value="GspH"/>
    <property type="match status" value="1"/>
</dbReference>
<proteinExistence type="inferred from homology"/>
<organism evidence="13 14">
    <name type="scientific">Acinetobacter sedimenti</name>
    <dbReference type="NCBI Taxonomy" id="2919922"/>
    <lineage>
        <taxon>Bacteria</taxon>
        <taxon>Pseudomonadati</taxon>
        <taxon>Pseudomonadota</taxon>
        <taxon>Gammaproteobacteria</taxon>
        <taxon>Moraxellales</taxon>
        <taxon>Moraxellaceae</taxon>
        <taxon>Acinetobacter</taxon>
    </lineage>
</organism>
<comment type="subcellular location">
    <subcellularLocation>
        <location evidence="1">Cell inner membrane</location>
        <topology evidence="1">Single-pass membrane protein</topology>
    </subcellularLocation>
</comment>
<keyword evidence="6 11" id="KW-0812">Transmembrane</keyword>
<reference evidence="13" key="1">
    <citation type="submission" date="2022-02" db="EMBL/GenBank/DDBJ databases">
        <title>Acinetobacter A3.8 sp. nov., isolated from Sediment (Zhairuo Island).</title>
        <authorList>
            <person name="Zheng K."/>
        </authorList>
    </citation>
    <scope>NUCLEOTIDE SEQUENCE</scope>
    <source>
        <strain evidence="13">A3.8</strain>
    </source>
</reference>
<evidence type="ECO:0000256" key="6">
    <source>
        <dbReference type="ARBA" id="ARBA00022692"/>
    </source>
</evidence>
<dbReference type="SUPFAM" id="SSF54523">
    <property type="entry name" value="Pili subunits"/>
    <property type="match status" value="1"/>
</dbReference>
<keyword evidence="3" id="KW-1003">Cell membrane</keyword>
<dbReference type="Gene3D" id="3.55.40.10">
    <property type="entry name" value="minor pseudopilin epsh domain"/>
    <property type="match status" value="1"/>
</dbReference>
<name>A0A9X1WVM7_9GAMM</name>
<evidence type="ECO:0000313" key="14">
    <source>
        <dbReference type="Proteomes" id="UP001139701"/>
    </source>
</evidence>
<evidence type="ECO:0000313" key="13">
    <source>
        <dbReference type="EMBL" id="MCJ8146029.1"/>
    </source>
</evidence>
<evidence type="ECO:0000256" key="3">
    <source>
        <dbReference type="ARBA" id="ARBA00022475"/>
    </source>
</evidence>
<keyword evidence="14" id="KW-1185">Reference proteome</keyword>
<dbReference type="GO" id="GO:0015627">
    <property type="term" value="C:type II protein secretion system complex"/>
    <property type="evidence" value="ECO:0007669"/>
    <property type="project" value="InterPro"/>
</dbReference>
<evidence type="ECO:0000256" key="7">
    <source>
        <dbReference type="ARBA" id="ARBA00022989"/>
    </source>
</evidence>
<evidence type="ECO:0000256" key="9">
    <source>
        <dbReference type="ARBA" id="ARBA00025772"/>
    </source>
</evidence>
<evidence type="ECO:0000256" key="2">
    <source>
        <dbReference type="ARBA" id="ARBA00021549"/>
    </source>
</evidence>
<dbReference type="GO" id="GO:0015628">
    <property type="term" value="P:protein secretion by the type II secretion system"/>
    <property type="evidence" value="ECO:0007669"/>
    <property type="project" value="InterPro"/>
</dbReference>
<evidence type="ECO:0000259" key="12">
    <source>
        <dbReference type="Pfam" id="PF12019"/>
    </source>
</evidence>
<feature type="transmembrane region" description="Helical" evidence="11">
    <location>
        <begin position="6"/>
        <end position="28"/>
    </location>
</feature>
<dbReference type="Proteomes" id="UP001139701">
    <property type="component" value="Unassembled WGS sequence"/>
</dbReference>
<dbReference type="GO" id="GO:0005886">
    <property type="term" value="C:plasma membrane"/>
    <property type="evidence" value="ECO:0007669"/>
    <property type="project" value="UniProtKB-SubCell"/>
</dbReference>
<comment type="caution">
    <text evidence="13">The sequence shown here is derived from an EMBL/GenBank/DDBJ whole genome shotgun (WGS) entry which is preliminary data.</text>
</comment>
<evidence type="ECO:0000256" key="8">
    <source>
        <dbReference type="ARBA" id="ARBA00023136"/>
    </source>
</evidence>
<evidence type="ECO:0000256" key="11">
    <source>
        <dbReference type="SAM" id="Phobius"/>
    </source>
</evidence>
<accession>A0A9X1WVM7</accession>
<keyword evidence="7 11" id="KW-1133">Transmembrane helix</keyword>
<comment type="similarity">
    <text evidence="9">Belongs to the GSP H family.</text>
</comment>